<dbReference type="Pfam" id="PF10722">
    <property type="entry name" value="YbjN"/>
    <property type="match status" value="1"/>
</dbReference>
<accession>A0ABW1VYW5</accession>
<evidence type="ECO:0000313" key="1">
    <source>
        <dbReference type="EMBL" id="MFC6378521.1"/>
    </source>
</evidence>
<keyword evidence="2" id="KW-1185">Reference proteome</keyword>
<evidence type="ECO:0000313" key="2">
    <source>
        <dbReference type="Proteomes" id="UP001596230"/>
    </source>
</evidence>
<protein>
    <submittedName>
        <fullName evidence="1">YbjN domain-containing protein</fullName>
    </submittedName>
</protein>
<organism evidence="1 2">
    <name type="scientific">Tatumella terrea</name>
    <dbReference type="NCBI Taxonomy" id="419007"/>
    <lineage>
        <taxon>Bacteria</taxon>
        <taxon>Pseudomonadati</taxon>
        <taxon>Pseudomonadota</taxon>
        <taxon>Gammaproteobacteria</taxon>
        <taxon>Enterobacterales</taxon>
        <taxon>Erwiniaceae</taxon>
        <taxon>Tatumella</taxon>
    </lineage>
</organism>
<gene>
    <name evidence="1" type="ORF">ACFP9W_10575</name>
</gene>
<dbReference type="InterPro" id="IPR019660">
    <property type="entry name" value="Put_sensory_transdc_reg_YbjN"/>
</dbReference>
<sequence length="157" mass="17241">MDALVTPDLEMLRDWMDKTTIEWFECGSCQALHLSAMQNIDGVFDAKLDIIDNVILVTVSAEVRSSALLTLVGEISQINASSLTAKCFLDIQDDSLPRLIICQSLSIGNGLALSQFSFFMQQSEEQLSMIIMELAANHLLVTAENSASLHTAQPLLH</sequence>
<dbReference type="Proteomes" id="UP001596230">
    <property type="component" value="Unassembled WGS sequence"/>
</dbReference>
<comment type="caution">
    <text evidence="1">The sequence shown here is derived from an EMBL/GenBank/DDBJ whole genome shotgun (WGS) entry which is preliminary data.</text>
</comment>
<name>A0ABW1VYW5_9GAMM</name>
<reference evidence="2" key="1">
    <citation type="journal article" date="2019" name="Int. J. Syst. Evol. Microbiol.">
        <title>The Global Catalogue of Microorganisms (GCM) 10K type strain sequencing project: providing services to taxonomists for standard genome sequencing and annotation.</title>
        <authorList>
            <consortium name="The Broad Institute Genomics Platform"/>
            <consortium name="The Broad Institute Genome Sequencing Center for Infectious Disease"/>
            <person name="Wu L."/>
            <person name="Ma J."/>
        </authorList>
    </citation>
    <scope>NUCLEOTIDE SEQUENCE [LARGE SCALE GENOMIC DNA]</scope>
    <source>
        <strain evidence="2">CGMCC 1.18518</strain>
    </source>
</reference>
<dbReference type="EMBL" id="JBHSUB010000010">
    <property type="protein sequence ID" value="MFC6378521.1"/>
    <property type="molecule type" value="Genomic_DNA"/>
</dbReference>
<dbReference type="RefSeq" id="WP_212713940.1">
    <property type="nucleotide sequence ID" value="NZ_JBHSUB010000010.1"/>
</dbReference>
<proteinExistence type="predicted"/>